<name>S8CKG3_9LAMI</name>
<gene>
    <name evidence="2" type="ORF">M569_07090</name>
</gene>
<feature type="non-terminal residue" evidence="2">
    <location>
        <position position="1"/>
    </location>
</feature>
<feature type="coiled-coil region" evidence="1">
    <location>
        <begin position="97"/>
        <end position="131"/>
    </location>
</feature>
<keyword evidence="1" id="KW-0175">Coiled coil</keyword>
<comment type="caution">
    <text evidence="2">The sequence shown here is derived from an EMBL/GenBank/DDBJ whole genome shotgun (WGS) entry which is preliminary data.</text>
</comment>
<keyword evidence="3" id="KW-1185">Reference proteome</keyword>
<protein>
    <submittedName>
        <fullName evidence="2">Uncharacterized protein</fullName>
    </submittedName>
</protein>
<dbReference type="OrthoDB" id="531008at2759"/>
<accession>S8CKG3</accession>
<dbReference type="AlphaFoldDB" id="S8CKG3"/>
<reference evidence="2 3" key="1">
    <citation type="journal article" date="2013" name="BMC Genomics">
        <title>The miniature genome of a carnivorous plant Genlisea aurea contains a low number of genes and short non-coding sequences.</title>
        <authorList>
            <person name="Leushkin E.V."/>
            <person name="Sutormin R.A."/>
            <person name="Nabieva E.R."/>
            <person name="Penin A.A."/>
            <person name="Kondrashov A.S."/>
            <person name="Logacheva M.D."/>
        </authorList>
    </citation>
    <scope>NUCLEOTIDE SEQUENCE [LARGE SCALE GENOMIC DNA]</scope>
</reference>
<evidence type="ECO:0000313" key="2">
    <source>
        <dbReference type="EMBL" id="EPS67684.1"/>
    </source>
</evidence>
<feature type="non-terminal residue" evidence="2">
    <location>
        <position position="205"/>
    </location>
</feature>
<evidence type="ECO:0000256" key="1">
    <source>
        <dbReference type="SAM" id="Coils"/>
    </source>
</evidence>
<dbReference type="PANTHER" id="PTHR47342">
    <property type="entry name" value="PROTEIN PTST, CHLOROPLASTIC"/>
    <property type="match status" value="1"/>
</dbReference>
<dbReference type="Proteomes" id="UP000015453">
    <property type="component" value="Unassembled WGS sequence"/>
</dbReference>
<sequence>IGRINLNRVDKFHVGLTSLHWKRLEKSNGILIGRSSANHRRWRVLCKPSNLEEEFAALQSKKFFKNVNSDPDDSSEEATPKLPSSEELKALLADSERSKLLKKLSEANQQYRILKRQLQVKENALVDFKKELSLIDLEIQGLIKLAEEISNYSIPDGSRKINGKYIQSHLLTGLGAVQKKLEEQIKDVDSAKSKEVPLFWHGVAE</sequence>
<dbReference type="EMBL" id="AUSU01002978">
    <property type="protein sequence ID" value="EPS67684.1"/>
    <property type="molecule type" value="Genomic_DNA"/>
</dbReference>
<proteinExistence type="predicted"/>
<organism evidence="2 3">
    <name type="scientific">Genlisea aurea</name>
    <dbReference type="NCBI Taxonomy" id="192259"/>
    <lineage>
        <taxon>Eukaryota</taxon>
        <taxon>Viridiplantae</taxon>
        <taxon>Streptophyta</taxon>
        <taxon>Embryophyta</taxon>
        <taxon>Tracheophyta</taxon>
        <taxon>Spermatophyta</taxon>
        <taxon>Magnoliopsida</taxon>
        <taxon>eudicotyledons</taxon>
        <taxon>Gunneridae</taxon>
        <taxon>Pentapetalae</taxon>
        <taxon>asterids</taxon>
        <taxon>lamiids</taxon>
        <taxon>Lamiales</taxon>
        <taxon>Lentibulariaceae</taxon>
        <taxon>Genlisea</taxon>
    </lineage>
</organism>
<dbReference type="PANTHER" id="PTHR47342:SF1">
    <property type="entry name" value="PROTEIN PTST, CHLOROPLASTIC"/>
    <property type="match status" value="1"/>
</dbReference>
<evidence type="ECO:0000313" key="3">
    <source>
        <dbReference type="Proteomes" id="UP000015453"/>
    </source>
</evidence>